<gene>
    <name evidence="3" type="ORF">E4680_03690</name>
</gene>
<dbReference type="Pfam" id="PF13439">
    <property type="entry name" value="Glyco_transf_4"/>
    <property type="match status" value="1"/>
</dbReference>
<reference evidence="3 4" key="1">
    <citation type="journal article" date="2019" name="ISME J.">
        <title>Candidatus Macondimonas diazotrophica, a novel gammaproteobacterial genus dominating crude-oil-contaminated coastal sediments.</title>
        <authorList>
            <person name="Karthikeyan S."/>
            <person name="Konstantinidis K."/>
        </authorList>
    </citation>
    <scope>NUCLEOTIDE SEQUENCE [LARGE SCALE GENOMIC DNA]</scope>
    <source>
        <strain evidence="3 4">KTK01</strain>
    </source>
</reference>
<dbReference type="Proteomes" id="UP000297890">
    <property type="component" value="Unassembled WGS sequence"/>
</dbReference>
<keyword evidence="4" id="KW-1185">Reference proteome</keyword>
<dbReference type="RefSeq" id="WP_135281026.1">
    <property type="nucleotide sequence ID" value="NZ_SRIO01000003.1"/>
</dbReference>
<dbReference type="InterPro" id="IPR050194">
    <property type="entry name" value="Glycosyltransferase_grp1"/>
</dbReference>
<feature type="region of interest" description="Disordered" evidence="1">
    <location>
        <begin position="364"/>
        <end position="384"/>
    </location>
</feature>
<name>A0A4Z0FC81_9GAMM</name>
<accession>A0A4Z0FC81</accession>
<dbReference type="Pfam" id="PF13692">
    <property type="entry name" value="Glyco_trans_1_4"/>
    <property type="match status" value="1"/>
</dbReference>
<dbReference type="PANTHER" id="PTHR45947">
    <property type="entry name" value="SULFOQUINOVOSYL TRANSFERASE SQD2"/>
    <property type="match status" value="1"/>
</dbReference>
<evidence type="ECO:0000313" key="4">
    <source>
        <dbReference type="Proteomes" id="UP000297890"/>
    </source>
</evidence>
<evidence type="ECO:0000259" key="2">
    <source>
        <dbReference type="Pfam" id="PF13439"/>
    </source>
</evidence>
<organism evidence="3 4">
    <name type="scientific">Candidatus Macondimonas diazotrophica</name>
    <dbReference type="NCBI Taxonomy" id="2305248"/>
    <lineage>
        <taxon>Bacteria</taxon>
        <taxon>Pseudomonadati</taxon>
        <taxon>Pseudomonadota</taxon>
        <taxon>Gammaproteobacteria</taxon>
        <taxon>Chromatiales</taxon>
        <taxon>Ectothiorhodospiraceae</taxon>
        <taxon>Candidatus Macondimonas</taxon>
    </lineage>
</organism>
<keyword evidence="3" id="KW-0808">Transferase</keyword>
<dbReference type="AlphaFoldDB" id="A0A4Z0FC81"/>
<sequence>MHLADITFFYAPDSGGVRRYLEVKRQMLGRLPGWRHTLVVPGRRSRRAGDIRYVAAAPLPFSHGYRFPWRQAGWLKALEAARPDLIEAADPGIPGWAALEAGQRLGVPVVGFYHSDVLSLAGRCGGQVLREPTGRYLRAFYSRCDRVLAPSRYVLECLARLEIPNLGIQGLGVDCTAFHPQFSDPMALKARLRLAPETHLAVFVGRAAPEKNLPVLLQAFALLGARYHLLLVGPGMPKVSQANVTVRSRYVRGTALSRLLASADVFVHAGDCETFGLVVLEAMASGTPVVVSRRGALPELVSPEAGVVAAAPQARPMAEAVRALFEADHAAMRQRARCWVQTRWDWAIQMEQLRQTYEQLVDPRPATGRGDFESLPRHADGGAA</sequence>
<feature type="domain" description="Glycosyltransferase subfamily 4-like N-terminal" evidence="2">
    <location>
        <begin position="15"/>
        <end position="165"/>
    </location>
</feature>
<evidence type="ECO:0000256" key="1">
    <source>
        <dbReference type="SAM" id="MobiDB-lite"/>
    </source>
</evidence>
<dbReference type="EMBL" id="SRIO01000003">
    <property type="protein sequence ID" value="TFZ83609.1"/>
    <property type="molecule type" value="Genomic_DNA"/>
</dbReference>
<dbReference type="SUPFAM" id="SSF53756">
    <property type="entry name" value="UDP-Glycosyltransferase/glycogen phosphorylase"/>
    <property type="match status" value="1"/>
</dbReference>
<comment type="caution">
    <text evidence="3">The sequence shown here is derived from an EMBL/GenBank/DDBJ whole genome shotgun (WGS) entry which is preliminary data.</text>
</comment>
<dbReference type="InterPro" id="IPR028098">
    <property type="entry name" value="Glyco_trans_4-like_N"/>
</dbReference>
<evidence type="ECO:0000313" key="3">
    <source>
        <dbReference type="EMBL" id="TFZ83609.1"/>
    </source>
</evidence>
<feature type="compositionally biased region" description="Basic and acidic residues" evidence="1">
    <location>
        <begin position="370"/>
        <end position="384"/>
    </location>
</feature>
<dbReference type="PANTHER" id="PTHR45947:SF3">
    <property type="entry name" value="SULFOQUINOVOSYL TRANSFERASE SQD2"/>
    <property type="match status" value="1"/>
</dbReference>
<proteinExistence type="predicted"/>
<dbReference type="GO" id="GO:0016757">
    <property type="term" value="F:glycosyltransferase activity"/>
    <property type="evidence" value="ECO:0007669"/>
    <property type="project" value="UniProtKB-ARBA"/>
</dbReference>
<dbReference type="OrthoDB" id="9802525at2"/>
<protein>
    <submittedName>
        <fullName evidence="3">Glycosyltransferase family 1 protein</fullName>
    </submittedName>
</protein>
<dbReference type="Gene3D" id="3.40.50.2000">
    <property type="entry name" value="Glycogen Phosphorylase B"/>
    <property type="match status" value="2"/>
</dbReference>